<keyword evidence="2" id="KW-1185">Reference proteome</keyword>
<name>A0A8T3B9N0_DENNO</name>
<evidence type="ECO:0000313" key="2">
    <source>
        <dbReference type="Proteomes" id="UP000829196"/>
    </source>
</evidence>
<proteinExistence type="predicted"/>
<dbReference type="EMBL" id="JAGYWB010000010">
    <property type="protein sequence ID" value="KAI0507146.1"/>
    <property type="molecule type" value="Genomic_DNA"/>
</dbReference>
<comment type="caution">
    <text evidence="1">The sequence shown here is derived from an EMBL/GenBank/DDBJ whole genome shotgun (WGS) entry which is preliminary data.</text>
</comment>
<sequence length="96" mass="10768">MSNNIIEVDAAIEITKKFKISIQDAFQIEQGHHEYAQSVKINLVQIQMNIKSLKKDRSGCRSDISAPATKTNICLLCEICVRSVEDLNCSSGKERQ</sequence>
<dbReference type="AlphaFoldDB" id="A0A8T3B9N0"/>
<accession>A0A8T3B9N0</accession>
<dbReference type="Proteomes" id="UP000829196">
    <property type="component" value="Unassembled WGS sequence"/>
</dbReference>
<gene>
    <name evidence="1" type="ORF">KFK09_013266</name>
</gene>
<protein>
    <submittedName>
        <fullName evidence="1">Uncharacterized protein</fullName>
    </submittedName>
</protein>
<reference evidence="1" key="1">
    <citation type="journal article" date="2022" name="Front. Genet.">
        <title>Chromosome-Scale Assembly of the Dendrobium nobile Genome Provides Insights Into the Molecular Mechanism of the Biosynthesis of the Medicinal Active Ingredient of Dendrobium.</title>
        <authorList>
            <person name="Xu Q."/>
            <person name="Niu S.-C."/>
            <person name="Li K.-L."/>
            <person name="Zheng P.-J."/>
            <person name="Zhang X.-J."/>
            <person name="Jia Y."/>
            <person name="Liu Y."/>
            <person name="Niu Y.-X."/>
            <person name="Yu L.-H."/>
            <person name="Chen D.-F."/>
            <person name="Zhang G.-Q."/>
        </authorList>
    </citation>
    <scope>NUCLEOTIDE SEQUENCE</scope>
    <source>
        <tissue evidence="1">Leaf</tissue>
    </source>
</reference>
<evidence type="ECO:0000313" key="1">
    <source>
        <dbReference type="EMBL" id="KAI0507146.1"/>
    </source>
</evidence>
<organism evidence="1 2">
    <name type="scientific">Dendrobium nobile</name>
    <name type="common">Orchid</name>
    <dbReference type="NCBI Taxonomy" id="94219"/>
    <lineage>
        <taxon>Eukaryota</taxon>
        <taxon>Viridiplantae</taxon>
        <taxon>Streptophyta</taxon>
        <taxon>Embryophyta</taxon>
        <taxon>Tracheophyta</taxon>
        <taxon>Spermatophyta</taxon>
        <taxon>Magnoliopsida</taxon>
        <taxon>Liliopsida</taxon>
        <taxon>Asparagales</taxon>
        <taxon>Orchidaceae</taxon>
        <taxon>Epidendroideae</taxon>
        <taxon>Malaxideae</taxon>
        <taxon>Dendrobiinae</taxon>
        <taxon>Dendrobium</taxon>
    </lineage>
</organism>